<dbReference type="Gene3D" id="3.40.30.10">
    <property type="entry name" value="Glutaredoxin"/>
    <property type="match status" value="1"/>
</dbReference>
<dbReference type="OrthoDB" id="9799122at2"/>
<dbReference type="CDD" id="cd03024">
    <property type="entry name" value="DsbA_FrnE"/>
    <property type="match status" value="1"/>
</dbReference>
<dbReference type="eggNOG" id="COG2761">
    <property type="taxonomic scope" value="Bacteria"/>
</dbReference>
<dbReference type="InterPro" id="IPR036249">
    <property type="entry name" value="Thioredoxin-like_sf"/>
</dbReference>
<keyword evidence="3" id="KW-1185">Reference proteome</keyword>
<dbReference type="STRING" id="469383.Cwoe_3441"/>
<protein>
    <submittedName>
        <fullName evidence="2">DSBA oxidoreductase</fullName>
    </submittedName>
</protein>
<reference evidence="3" key="2">
    <citation type="submission" date="2010-01" db="EMBL/GenBank/DDBJ databases">
        <title>The complete genome of Conexibacter woesei DSM 14684.</title>
        <authorList>
            <consortium name="US DOE Joint Genome Institute (JGI-PGF)"/>
            <person name="Lucas S."/>
            <person name="Copeland A."/>
            <person name="Lapidus A."/>
            <person name="Glavina del Rio T."/>
            <person name="Dalin E."/>
            <person name="Tice H."/>
            <person name="Bruce D."/>
            <person name="Goodwin L."/>
            <person name="Pitluck S."/>
            <person name="Kyrpides N."/>
            <person name="Mavromatis K."/>
            <person name="Ivanova N."/>
            <person name="Mikhailova N."/>
            <person name="Chertkov O."/>
            <person name="Brettin T."/>
            <person name="Detter J.C."/>
            <person name="Han C."/>
            <person name="Larimer F."/>
            <person name="Land M."/>
            <person name="Hauser L."/>
            <person name="Markowitz V."/>
            <person name="Cheng J.-F."/>
            <person name="Hugenholtz P."/>
            <person name="Woyke T."/>
            <person name="Wu D."/>
            <person name="Pukall R."/>
            <person name="Steenblock K."/>
            <person name="Schneider S."/>
            <person name="Klenk H.-P."/>
            <person name="Eisen J.A."/>
        </authorList>
    </citation>
    <scope>NUCLEOTIDE SEQUENCE [LARGE SCALE GENOMIC DNA]</scope>
    <source>
        <strain evidence="3">DSM 14684 / CIP 108061 / JCM 11494 / NBRC 100937 / ID131577</strain>
    </source>
</reference>
<dbReference type="EMBL" id="CP001854">
    <property type="protein sequence ID" value="ADB51859.1"/>
    <property type="molecule type" value="Genomic_DNA"/>
</dbReference>
<proteinExistence type="predicted"/>
<name>D3EZ94_CONWI</name>
<dbReference type="Proteomes" id="UP000008229">
    <property type="component" value="Chromosome"/>
</dbReference>
<gene>
    <name evidence="2" type="ordered locus">Cwoe_3441</name>
</gene>
<organism evidence="2 3">
    <name type="scientific">Conexibacter woesei (strain DSM 14684 / CCUG 47730 / CIP 108061 / JCM 11494 / NBRC 100937 / ID131577)</name>
    <dbReference type="NCBI Taxonomy" id="469383"/>
    <lineage>
        <taxon>Bacteria</taxon>
        <taxon>Bacillati</taxon>
        <taxon>Actinomycetota</taxon>
        <taxon>Thermoleophilia</taxon>
        <taxon>Solirubrobacterales</taxon>
        <taxon>Conexibacteraceae</taxon>
        <taxon>Conexibacter</taxon>
    </lineage>
</organism>
<accession>D3EZ94</accession>
<evidence type="ECO:0000313" key="3">
    <source>
        <dbReference type="Proteomes" id="UP000008229"/>
    </source>
</evidence>
<dbReference type="PANTHER" id="PTHR13887:SF41">
    <property type="entry name" value="THIOREDOXIN SUPERFAMILY PROTEIN"/>
    <property type="match status" value="1"/>
</dbReference>
<dbReference type="KEGG" id="cwo:Cwoe_3441"/>
<feature type="domain" description="DSBA-like thioredoxin" evidence="1">
    <location>
        <begin position="3"/>
        <end position="204"/>
    </location>
</feature>
<dbReference type="RefSeq" id="WP_012934910.1">
    <property type="nucleotide sequence ID" value="NC_013739.1"/>
</dbReference>
<dbReference type="AlphaFoldDB" id="D3EZ94"/>
<evidence type="ECO:0000313" key="2">
    <source>
        <dbReference type="EMBL" id="ADB51859.1"/>
    </source>
</evidence>
<dbReference type="Pfam" id="PF01323">
    <property type="entry name" value="DSBA"/>
    <property type="match status" value="1"/>
</dbReference>
<reference evidence="2 3" key="1">
    <citation type="journal article" date="2010" name="Stand. Genomic Sci.">
        <title>Complete genome sequence of Conexibacter woesei type strain (ID131577).</title>
        <authorList>
            <person name="Pukall R."/>
            <person name="Lapidus A."/>
            <person name="Glavina Del Rio T."/>
            <person name="Copeland A."/>
            <person name="Tice H."/>
            <person name="Cheng J.-F."/>
            <person name="Lucas S."/>
            <person name="Chen F."/>
            <person name="Nolan M."/>
            <person name="Bruce D."/>
            <person name="Goodwin L."/>
            <person name="Pitluck S."/>
            <person name="Mavromatis K."/>
            <person name="Ivanova N."/>
            <person name="Ovchinnikova G."/>
            <person name="Pati A."/>
            <person name="Chen A."/>
            <person name="Palaniappan K."/>
            <person name="Land M."/>
            <person name="Hauser L."/>
            <person name="Chang Y.-J."/>
            <person name="Jeffries C.D."/>
            <person name="Chain P."/>
            <person name="Meincke L."/>
            <person name="Sims D."/>
            <person name="Brettin T."/>
            <person name="Detter J.C."/>
            <person name="Rohde M."/>
            <person name="Goeker M."/>
            <person name="Bristow J."/>
            <person name="Eisen J.A."/>
            <person name="Markowitz V."/>
            <person name="Kyrpides N.C."/>
            <person name="Klenk H.-P."/>
            <person name="Hugenholtz P."/>
        </authorList>
    </citation>
    <scope>NUCLEOTIDE SEQUENCE [LARGE SCALE GENOMIC DNA]</scope>
    <source>
        <strain evidence="3">DSM 14684 / CIP 108061 / JCM 11494 / NBRC 100937 / ID131577</strain>
    </source>
</reference>
<dbReference type="HOGENOM" id="CLU_069253_0_2_11"/>
<dbReference type="GO" id="GO:0016491">
    <property type="term" value="F:oxidoreductase activity"/>
    <property type="evidence" value="ECO:0007669"/>
    <property type="project" value="InterPro"/>
</dbReference>
<evidence type="ECO:0000259" key="1">
    <source>
        <dbReference type="Pfam" id="PF01323"/>
    </source>
</evidence>
<dbReference type="InterPro" id="IPR001853">
    <property type="entry name" value="DSBA-like_thioredoxin_dom"/>
</dbReference>
<dbReference type="SUPFAM" id="SSF52833">
    <property type="entry name" value="Thioredoxin-like"/>
    <property type="match status" value="1"/>
</dbReference>
<sequence length="215" mass="23224">MELELWLDVVCPWCYLGKRRLDAALERFDARDQITLVHRSFELDPDAPRRREGTLAEMLAAKYGGSVAEAEARQAQLTELGREDGIAFRFERAQPGNTFDAHRLIHLAASIGAQEAVVERLMRGYFGEGLAIGDPAELVAAVADAGLDAATAREALDGDDFAAAVRADEERGAALGIRGVPFLVLDGRYGLSGAQPVDAYLQAVEQAWGERAAVA</sequence>
<dbReference type="PANTHER" id="PTHR13887">
    <property type="entry name" value="GLUTATHIONE S-TRANSFERASE KAPPA"/>
    <property type="match status" value="1"/>
</dbReference>